<dbReference type="GeneID" id="30582387"/>
<keyword evidence="1 4" id="KW-0489">Methyltransferase</keyword>
<accession>A0A1H2Q1Z6</accession>
<reference evidence="3 6" key="2">
    <citation type="submission" date="2018-10" db="EMBL/GenBank/DDBJ databases">
        <title>Cultivation of a novel Methanohalophilus strain from Kebrit Deep of the Red Sea and a genomic comparison of members of the genus Methanohalophilus.</title>
        <authorList>
            <person name="Guan Y."/>
            <person name="Ngugi D.K."/>
            <person name="Stingl U."/>
        </authorList>
    </citation>
    <scope>NUCLEOTIDE SEQUENCE [LARGE SCALE GENOMIC DNA]</scope>
    <source>
        <strain evidence="3 6">DSM 3094</strain>
    </source>
</reference>
<evidence type="ECO:0000256" key="2">
    <source>
        <dbReference type="ARBA" id="ARBA00022679"/>
    </source>
</evidence>
<evidence type="ECO:0000313" key="3">
    <source>
        <dbReference type="EMBL" id="RNI10847.1"/>
    </source>
</evidence>
<dbReference type="GO" id="GO:0008168">
    <property type="term" value="F:methyltransferase activity"/>
    <property type="evidence" value="ECO:0007669"/>
    <property type="project" value="UniProtKB-KW"/>
</dbReference>
<gene>
    <name evidence="3" type="ORF">EFE40_01305</name>
    <name evidence="4" type="ORF">SAMN04515625_0119</name>
</gene>
<dbReference type="NCBIfam" id="NF010654">
    <property type="entry name" value="PRK14053.1"/>
    <property type="match status" value="1"/>
</dbReference>
<reference evidence="4 5" key="1">
    <citation type="submission" date="2016-10" db="EMBL/GenBank/DDBJ databases">
        <authorList>
            <person name="de Groot N.N."/>
        </authorList>
    </citation>
    <scope>NUCLEOTIDE SEQUENCE [LARGE SCALE GENOMIC DNA]</scope>
    <source>
        <strain evidence="4 5">Z-7982</strain>
    </source>
</reference>
<dbReference type="RefSeq" id="WP_072560544.1">
    <property type="nucleotide sequence ID" value="NZ_CP017921.1"/>
</dbReference>
<dbReference type="EMBL" id="FNMU01000001">
    <property type="protein sequence ID" value="SDW01167.1"/>
    <property type="molecule type" value="Genomic_DNA"/>
</dbReference>
<dbReference type="InterPro" id="IPR030688">
    <property type="entry name" value="MeTrfase_MtrA/MtxA"/>
</dbReference>
<proteinExistence type="predicted"/>
<evidence type="ECO:0000313" key="6">
    <source>
        <dbReference type="Proteomes" id="UP000267921"/>
    </source>
</evidence>
<evidence type="ECO:0000256" key="1">
    <source>
        <dbReference type="ARBA" id="ARBA00022603"/>
    </source>
</evidence>
<dbReference type="Proteomes" id="UP000267921">
    <property type="component" value="Unassembled WGS sequence"/>
</dbReference>
<dbReference type="AlphaFoldDB" id="A0A1H2Q1Z6"/>
<dbReference type="Pfam" id="PF04208">
    <property type="entry name" value="MtrA"/>
    <property type="match status" value="1"/>
</dbReference>
<dbReference type="PIRSF" id="PIRSF009452">
    <property type="entry name" value="MtrA_MtxA"/>
    <property type="match status" value="1"/>
</dbReference>
<evidence type="ECO:0000313" key="5">
    <source>
        <dbReference type="Proteomes" id="UP000198669"/>
    </source>
</evidence>
<dbReference type="OrthoDB" id="130682at2157"/>
<evidence type="ECO:0000313" key="4">
    <source>
        <dbReference type="EMBL" id="SDW01167.1"/>
    </source>
</evidence>
<dbReference type="GO" id="GO:0032259">
    <property type="term" value="P:methylation"/>
    <property type="evidence" value="ECO:0007669"/>
    <property type="project" value="UniProtKB-KW"/>
</dbReference>
<sequence length="194" mass="21279">MDTVSEKWPVTKGDFSAGNPKSCIAVVTLASSMPLFEKAAIWGSCKTENLGAEKVVMNVVSNCNIRYVLLCGGESRGHLAGQTLKALYENGIDEDGRILGSEGAIPFIENLEIETIQRFRKQVELIDRIGLTDLDEICSIVDSYHDQEEPFDVSPVSFKKAVRKYQAPESIGADILISEKVVMDAFSGLIYEIA</sequence>
<organism evidence="4 5">
    <name type="scientific">Methanohalophilus halophilus</name>
    <dbReference type="NCBI Taxonomy" id="2177"/>
    <lineage>
        <taxon>Archaea</taxon>
        <taxon>Methanobacteriati</taxon>
        <taxon>Methanobacteriota</taxon>
        <taxon>Stenosarchaea group</taxon>
        <taxon>Methanomicrobia</taxon>
        <taxon>Methanosarcinales</taxon>
        <taxon>Methanosarcinaceae</taxon>
        <taxon>Methanohalophilus</taxon>
    </lineage>
</organism>
<name>A0A1H2Q1Z6_9EURY</name>
<dbReference type="EC" id="2.1.1.86" evidence="3"/>
<dbReference type="Proteomes" id="UP000198669">
    <property type="component" value="Unassembled WGS sequence"/>
</dbReference>
<dbReference type="EMBL" id="RJJG01000001">
    <property type="protein sequence ID" value="RNI10847.1"/>
    <property type="molecule type" value="Genomic_DNA"/>
</dbReference>
<protein>
    <submittedName>
        <fullName evidence="3">Tetrahydromethanopterin S-methyltransferase subunit A</fullName>
        <ecNumber evidence="3">2.1.1.86</ecNumber>
    </submittedName>
    <submittedName>
        <fullName evidence="4">Tetrahydromethanopterin S-methyltransferase, subunit A</fullName>
    </submittedName>
</protein>
<dbReference type="NCBIfam" id="NF002126">
    <property type="entry name" value="PRK00964.1-4"/>
    <property type="match status" value="1"/>
</dbReference>
<keyword evidence="2 4" id="KW-0808">Transferase</keyword>